<protein>
    <submittedName>
        <fullName evidence="1">Uncharacterized protein</fullName>
    </submittedName>
</protein>
<accession>A0A837G3T3</accession>
<gene>
    <name evidence="1" type="ORF">TW71_16915</name>
</gene>
<proteinExistence type="predicted"/>
<evidence type="ECO:0000313" key="1">
    <source>
        <dbReference type="EMBL" id="KJY70545.1"/>
    </source>
</evidence>
<dbReference type="AlphaFoldDB" id="A0A837G3T3"/>
<comment type="caution">
    <text evidence="1">The sequence shown here is derived from an EMBL/GenBank/DDBJ whole genome shotgun (WGS) entry which is preliminary data.</text>
</comment>
<sequence>MVIELIGGEASSTQNGDKLATFFHCDCCGDFLAVGCDIDGHRRGAVNASLLQDAHQLGKPIQIQPRLLSPSEKLERWGKLWGQLKGV</sequence>
<organism evidence="1">
    <name type="scientific">Vibrio coralliilyticus</name>
    <dbReference type="NCBI Taxonomy" id="190893"/>
    <lineage>
        <taxon>Bacteria</taxon>
        <taxon>Pseudomonadati</taxon>
        <taxon>Pseudomonadota</taxon>
        <taxon>Gammaproteobacteria</taxon>
        <taxon>Vibrionales</taxon>
        <taxon>Vibrionaceae</taxon>
        <taxon>Vibrio</taxon>
    </lineage>
</organism>
<name>A0A837G3T3_9VIBR</name>
<dbReference type="EMBL" id="JXXR01000017">
    <property type="protein sequence ID" value="KJY70545.1"/>
    <property type="molecule type" value="Genomic_DNA"/>
</dbReference>
<reference evidence="1" key="1">
    <citation type="journal article" date="2015" name="BMC Genomics">
        <title>Genome mining reveals unlocked bioactive potential of marine Gram-negative bacteria.</title>
        <authorList>
            <person name="Machado H."/>
            <person name="Sonnenschein E.C."/>
            <person name="Melchiorsen J."/>
            <person name="Gram L."/>
        </authorList>
    </citation>
    <scope>NUCLEOTIDE SEQUENCE</scope>
    <source>
        <strain evidence="1">S2052</strain>
    </source>
</reference>
<dbReference type="RefSeq" id="WP_045986677.1">
    <property type="nucleotide sequence ID" value="NZ_CP063051.1"/>
</dbReference>